<dbReference type="Gene3D" id="3.20.20.80">
    <property type="entry name" value="Glycosidases"/>
    <property type="match status" value="1"/>
</dbReference>
<feature type="domain" description="Cytosolic endo-beta-N-acetylglucosaminidase TIM barrel" evidence="2">
    <location>
        <begin position="76"/>
        <end position="349"/>
    </location>
</feature>
<feature type="compositionally biased region" description="Low complexity" evidence="1">
    <location>
        <begin position="567"/>
        <end position="586"/>
    </location>
</feature>
<gene>
    <name evidence="3" type="ORF">HPB51_004252</name>
</gene>
<dbReference type="Gene3D" id="2.60.120.260">
    <property type="entry name" value="Galactose-binding domain-like"/>
    <property type="match status" value="1"/>
</dbReference>
<reference evidence="3" key="2">
    <citation type="submission" date="2021-09" db="EMBL/GenBank/DDBJ databases">
        <authorList>
            <person name="Jia N."/>
            <person name="Wang J."/>
            <person name="Shi W."/>
            <person name="Du L."/>
            <person name="Sun Y."/>
            <person name="Zhan W."/>
            <person name="Jiang J."/>
            <person name="Wang Q."/>
            <person name="Zhang B."/>
            <person name="Ji P."/>
            <person name="Sakyi L.B."/>
            <person name="Cui X."/>
            <person name="Yuan T."/>
            <person name="Jiang B."/>
            <person name="Yang W."/>
            <person name="Lam T.T.-Y."/>
            <person name="Chang Q."/>
            <person name="Ding S."/>
            <person name="Wang X."/>
            <person name="Zhu J."/>
            <person name="Ruan X."/>
            <person name="Zhao L."/>
            <person name="Wei J."/>
            <person name="Que T."/>
            <person name="Du C."/>
            <person name="Cheng J."/>
            <person name="Dai P."/>
            <person name="Han X."/>
            <person name="Huang E."/>
            <person name="Gao Y."/>
            <person name="Liu J."/>
            <person name="Shao H."/>
            <person name="Ye R."/>
            <person name="Li L."/>
            <person name="Wei W."/>
            <person name="Wang X."/>
            <person name="Wang C."/>
            <person name="Huo Q."/>
            <person name="Li W."/>
            <person name="Guo W."/>
            <person name="Chen H."/>
            <person name="Chen S."/>
            <person name="Zhou L."/>
            <person name="Zhou L."/>
            <person name="Ni X."/>
            <person name="Tian J."/>
            <person name="Zhou Y."/>
            <person name="Sheng Y."/>
            <person name="Liu T."/>
            <person name="Pan Y."/>
            <person name="Xia L."/>
            <person name="Li J."/>
            <person name="Zhao F."/>
            <person name="Cao W."/>
        </authorList>
    </citation>
    <scope>NUCLEOTIDE SEQUENCE</scope>
    <source>
        <strain evidence="3">Rmic-2018</strain>
        <tissue evidence="3">Larvae</tissue>
    </source>
</reference>
<dbReference type="Pfam" id="PF03644">
    <property type="entry name" value="Glyco_hydro_85"/>
    <property type="match status" value="1"/>
</dbReference>
<sequence>MGLGLSRRKRRRLPGPVREVKWVPNREATPLRTLDELLRHKDEPLLCAVEPLSDAIKRGKPGDPRTIFCHDMDNNYKEDRFIYGSDDASAYRFHHWQIIDTFIYYSHHMVTIPPPGWISAAHRHGVKVLGTFILGKDDIKTINIVRGSGLTSQAATQLANFARAGRFDGWLVSIGCNMDRSCVPFVKDFLKAITSETHKAVPGSLVIWYDAVDVDGKAKPHNELNEKNACFLHLCDGIFLNFRWTEEMLTRSAQLAGDRKADVYVGVDVYARNTSYHGGYEMYKAVELVRRCGLSAAVFAAGWVYETQGKKNFVKNQYRLWSFPDDCCSEWRLTKPPLSTSFCQGFGSRVFEDGTPRQIGHLWFNLHKQQLQPRDQGNSLCGTCCSVKLHCDDAYNGGGCLRVLFKPNPNRQDVKPYVRLFGCDFPLGSLLVSYTFKNVSWVGSVTQDIAVLLKARSAAGELEEIYLAMTAGLPKGDNYTVTREITGTAEDDAGELGTCWTTRTVGGRFDAVIFDHPFRRFLLEDQRGADGAILEEIGLHFFYVEGEANVWLLGQLDVRRPPDVEKATPSAEAAEEATASADSSSDGEPERKRLRDEQYGLDTVLAE</sequence>
<protein>
    <recommendedName>
        <fullName evidence="2">Cytosolic endo-beta-N-acetylglucosaminidase TIM barrel domain-containing protein</fullName>
    </recommendedName>
</protein>
<comment type="caution">
    <text evidence="3">The sequence shown here is derived from an EMBL/GenBank/DDBJ whole genome shotgun (WGS) entry which is preliminary data.</text>
</comment>
<organism evidence="3 4">
    <name type="scientific">Rhipicephalus microplus</name>
    <name type="common">Cattle tick</name>
    <name type="synonym">Boophilus microplus</name>
    <dbReference type="NCBI Taxonomy" id="6941"/>
    <lineage>
        <taxon>Eukaryota</taxon>
        <taxon>Metazoa</taxon>
        <taxon>Ecdysozoa</taxon>
        <taxon>Arthropoda</taxon>
        <taxon>Chelicerata</taxon>
        <taxon>Arachnida</taxon>
        <taxon>Acari</taxon>
        <taxon>Parasitiformes</taxon>
        <taxon>Ixodida</taxon>
        <taxon>Ixodoidea</taxon>
        <taxon>Ixodidae</taxon>
        <taxon>Rhipicephalinae</taxon>
        <taxon>Rhipicephalus</taxon>
        <taxon>Boophilus</taxon>
    </lineage>
</organism>
<name>A0A9J6EQS1_RHIMP</name>
<dbReference type="PANTHER" id="PTHR13246">
    <property type="entry name" value="ENDO BETA N-ACETYLGLUCOSAMINIDASE"/>
    <property type="match status" value="1"/>
</dbReference>
<dbReference type="AlphaFoldDB" id="A0A9J6EQS1"/>
<dbReference type="GO" id="GO:0033925">
    <property type="term" value="F:mannosyl-glycoprotein endo-beta-N-acetylglucosaminidase activity"/>
    <property type="evidence" value="ECO:0007669"/>
    <property type="project" value="UniProtKB-EC"/>
</dbReference>
<feature type="compositionally biased region" description="Basic and acidic residues" evidence="1">
    <location>
        <begin position="588"/>
        <end position="598"/>
    </location>
</feature>
<dbReference type="GO" id="GO:0005829">
    <property type="term" value="C:cytosol"/>
    <property type="evidence" value="ECO:0007669"/>
    <property type="project" value="UniProtKB-SubCell"/>
</dbReference>
<dbReference type="EMBL" id="JABSTU010000002">
    <property type="protein sequence ID" value="KAH8036738.1"/>
    <property type="molecule type" value="Genomic_DNA"/>
</dbReference>
<reference evidence="3" key="1">
    <citation type="journal article" date="2020" name="Cell">
        <title>Large-Scale Comparative Analyses of Tick Genomes Elucidate Their Genetic Diversity and Vector Capacities.</title>
        <authorList>
            <consortium name="Tick Genome and Microbiome Consortium (TIGMIC)"/>
            <person name="Jia N."/>
            <person name="Wang J."/>
            <person name="Shi W."/>
            <person name="Du L."/>
            <person name="Sun Y."/>
            <person name="Zhan W."/>
            <person name="Jiang J.F."/>
            <person name="Wang Q."/>
            <person name="Zhang B."/>
            <person name="Ji P."/>
            <person name="Bell-Sakyi L."/>
            <person name="Cui X.M."/>
            <person name="Yuan T.T."/>
            <person name="Jiang B.G."/>
            <person name="Yang W.F."/>
            <person name="Lam T.T."/>
            <person name="Chang Q.C."/>
            <person name="Ding S.J."/>
            <person name="Wang X.J."/>
            <person name="Zhu J.G."/>
            <person name="Ruan X.D."/>
            <person name="Zhao L."/>
            <person name="Wei J.T."/>
            <person name="Ye R.Z."/>
            <person name="Que T.C."/>
            <person name="Du C.H."/>
            <person name="Zhou Y.H."/>
            <person name="Cheng J.X."/>
            <person name="Dai P.F."/>
            <person name="Guo W.B."/>
            <person name="Han X.H."/>
            <person name="Huang E.J."/>
            <person name="Li L.F."/>
            <person name="Wei W."/>
            <person name="Gao Y.C."/>
            <person name="Liu J.Z."/>
            <person name="Shao H.Z."/>
            <person name="Wang X."/>
            <person name="Wang C.C."/>
            <person name="Yang T.C."/>
            <person name="Huo Q.B."/>
            <person name="Li W."/>
            <person name="Chen H.Y."/>
            <person name="Chen S.E."/>
            <person name="Zhou L.G."/>
            <person name="Ni X.B."/>
            <person name="Tian J.H."/>
            <person name="Sheng Y."/>
            <person name="Liu T."/>
            <person name="Pan Y.S."/>
            <person name="Xia L.Y."/>
            <person name="Li J."/>
            <person name="Zhao F."/>
            <person name="Cao W.C."/>
        </authorList>
    </citation>
    <scope>NUCLEOTIDE SEQUENCE</scope>
    <source>
        <strain evidence="3">Rmic-2018</strain>
    </source>
</reference>
<evidence type="ECO:0000313" key="4">
    <source>
        <dbReference type="Proteomes" id="UP000821866"/>
    </source>
</evidence>
<dbReference type="PANTHER" id="PTHR13246:SF1">
    <property type="entry name" value="CYTOSOLIC ENDO-BETA-N-ACETYLGLUCOSAMINIDASE"/>
    <property type="match status" value="1"/>
</dbReference>
<dbReference type="InterPro" id="IPR005201">
    <property type="entry name" value="TIM_ENGase"/>
</dbReference>
<evidence type="ECO:0000256" key="1">
    <source>
        <dbReference type="SAM" id="MobiDB-lite"/>
    </source>
</evidence>
<dbReference type="VEuPathDB" id="VectorBase:LOC119179745"/>
<evidence type="ECO:0000313" key="3">
    <source>
        <dbReference type="EMBL" id="KAH8036738.1"/>
    </source>
</evidence>
<keyword evidence="4" id="KW-1185">Reference proteome</keyword>
<proteinExistence type="predicted"/>
<dbReference type="Proteomes" id="UP000821866">
    <property type="component" value="Chromosome 10"/>
</dbReference>
<accession>A0A9J6EQS1</accession>
<feature type="region of interest" description="Disordered" evidence="1">
    <location>
        <begin position="562"/>
        <end position="607"/>
    </location>
</feature>
<evidence type="ECO:0000259" key="2">
    <source>
        <dbReference type="Pfam" id="PF03644"/>
    </source>
</evidence>
<dbReference type="InterPro" id="IPR032979">
    <property type="entry name" value="ENGase"/>
</dbReference>